<gene>
    <name evidence="2" type="ORF">ABJI51_15065</name>
</gene>
<proteinExistence type="predicted"/>
<evidence type="ECO:0008006" key="4">
    <source>
        <dbReference type="Google" id="ProtNLM"/>
    </source>
</evidence>
<accession>A0ABV0LGC7</accession>
<feature type="transmembrane region" description="Helical" evidence="1">
    <location>
        <begin position="119"/>
        <end position="143"/>
    </location>
</feature>
<keyword evidence="1" id="KW-0812">Transmembrane</keyword>
<evidence type="ECO:0000313" key="2">
    <source>
        <dbReference type="EMBL" id="MEQ0560407.1"/>
    </source>
</evidence>
<dbReference type="EMBL" id="JBDZYD010000005">
    <property type="protein sequence ID" value="MEQ0560407.1"/>
    <property type="molecule type" value="Genomic_DNA"/>
</dbReference>
<feature type="transmembrane region" description="Helical" evidence="1">
    <location>
        <begin position="49"/>
        <end position="67"/>
    </location>
</feature>
<feature type="transmembrane region" description="Helical" evidence="1">
    <location>
        <begin position="194"/>
        <end position="212"/>
    </location>
</feature>
<feature type="transmembrane region" description="Helical" evidence="1">
    <location>
        <begin position="149"/>
        <end position="173"/>
    </location>
</feature>
<name>A0ABV0LGC7_9PSEU</name>
<dbReference type="Proteomes" id="UP001440984">
    <property type="component" value="Unassembled WGS sequence"/>
</dbReference>
<reference evidence="2 3" key="1">
    <citation type="submission" date="2024-05" db="EMBL/GenBank/DDBJ databases">
        <authorList>
            <person name="Zhao H."/>
            <person name="Xu Y."/>
            <person name="Lin S."/>
            <person name="Spain J.C."/>
            <person name="Zhou N.-Y."/>
        </authorList>
    </citation>
    <scope>NUCLEOTIDE SEQUENCE [LARGE SCALE GENOMIC DNA]</scope>
    <source>
        <strain evidence="2 3">NEAU-NG30</strain>
    </source>
</reference>
<comment type="caution">
    <text evidence="2">The sequence shown here is derived from an EMBL/GenBank/DDBJ whole genome shotgun (WGS) entry which is preliminary data.</text>
</comment>
<keyword evidence="1" id="KW-0472">Membrane</keyword>
<keyword evidence="1" id="KW-1133">Transmembrane helix</keyword>
<feature type="transmembrane region" description="Helical" evidence="1">
    <location>
        <begin position="73"/>
        <end position="90"/>
    </location>
</feature>
<dbReference type="RefSeq" id="WP_348951234.1">
    <property type="nucleotide sequence ID" value="NZ_JBDZYD010000005.1"/>
</dbReference>
<protein>
    <recommendedName>
        <fullName evidence="4">DUF2157 domain-containing protein</fullName>
    </recommendedName>
</protein>
<evidence type="ECO:0000313" key="3">
    <source>
        <dbReference type="Proteomes" id="UP001440984"/>
    </source>
</evidence>
<evidence type="ECO:0000256" key="1">
    <source>
        <dbReference type="SAM" id="Phobius"/>
    </source>
</evidence>
<organism evidence="2 3">
    <name type="scientific">Amycolatopsis melonis</name>
    <dbReference type="NCBI Taxonomy" id="3156488"/>
    <lineage>
        <taxon>Bacteria</taxon>
        <taxon>Bacillati</taxon>
        <taxon>Actinomycetota</taxon>
        <taxon>Actinomycetes</taxon>
        <taxon>Pseudonocardiales</taxon>
        <taxon>Pseudonocardiaceae</taxon>
        <taxon>Amycolatopsis</taxon>
    </lineage>
</organism>
<feature type="transmembrane region" description="Helical" evidence="1">
    <location>
        <begin position="218"/>
        <end position="239"/>
    </location>
</feature>
<keyword evidence="3" id="KW-1185">Reference proteome</keyword>
<sequence>MARRSLPDEPTAAEAGFTRAWLGRHGITADRQTRLLALRVGSREQARRSYQVLFGLYGGVWVIVALAELPVPVRFLLVSAVFAVVPLLQWRRVRPRERAAARLAPAGDRLPLRVTARQVGWWSLASVLVTFGGGVVLCVARFSTSPVAAVSWAAALAVGAGSTALVLGPALRAPVIAEDPTSLAADAVLRAQDVVMFAPSAVFALLACVDFAETWPSVPPWFPVRVGYVVLALGTGFAAQVRCRRLPVAAPAGGGPGVSGSTPS</sequence>